<evidence type="ECO:0008006" key="3">
    <source>
        <dbReference type="Google" id="ProtNLM"/>
    </source>
</evidence>
<dbReference type="RefSeq" id="WP_380228716.1">
    <property type="nucleotide sequence ID" value="NZ_JBHSOF010000049.1"/>
</dbReference>
<gene>
    <name evidence="1" type="ORF">ACFP3U_29255</name>
</gene>
<dbReference type="Proteomes" id="UP001595975">
    <property type="component" value="Unassembled WGS sequence"/>
</dbReference>
<accession>A0ABW0XD82</accession>
<sequence>MHSELPAVTGAVRMSEHRVVISERGSFCFATCTCGWFSPARRSRDLARREAEDHLADNGAAPA</sequence>
<name>A0ABW0XD82_9ACTN</name>
<comment type="caution">
    <text evidence="1">The sequence shown here is derived from an EMBL/GenBank/DDBJ whole genome shotgun (WGS) entry which is preliminary data.</text>
</comment>
<organism evidence="1 2">
    <name type="scientific">Kitasatospora misakiensis</name>
    <dbReference type="NCBI Taxonomy" id="67330"/>
    <lineage>
        <taxon>Bacteria</taxon>
        <taxon>Bacillati</taxon>
        <taxon>Actinomycetota</taxon>
        <taxon>Actinomycetes</taxon>
        <taxon>Kitasatosporales</taxon>
        <taxon>Streptomycetaceae</taxon>
        <taxon>Kitasatospora</taxon>
    </lineage>
</organism>
<proteinExistence type="predicted"/>
<protein>
    <recommendedName>
        <fullName evidence="3">YHS domain-containing protein</fullName>
    </recommendedName>
</protein>
<keyword evidence="2" id="KW-1185">Reference proteome</keyword>
<evidence type="ECO:0000313" key="2">
    <source>
        <dbReference type="Proteomes" id="UP001595975"/>
    </source>
</evidence>
<reference evidence="2" key="1">
    <citation type="journal article" date="2019" name="Int. J. Syst. Evol. Microbiol.">
        <title>The Global Catalogue of Microorganisms (GCM) 10K type strain sequencing project: providing services to taxonomists for standard genome sequencing and annotation.</title>
        <authorList>
            <consortium name="The Broad Institute Genomics Platform"/>
            <consortium name="The Broad Institute Genome Sequencing Center for Infectious Disease"/>
            <person name="Wu L."/>
            <person name="Ma J."/>
        </authorList>
    </citation>
    <scope>NUCLEOTIDE SEQUENCE [LARGE SCALE GENOMIC DNA]</scope>
    <source>
        <strain evidence="2">CGMCC 4.1437</strain>
    </source>
</reference>
<dbReference type="EMBL" id="JBHSOF010000049">
    <property type="protein sequence ID" value="MFC5667039.1"/>
    <property type="molecule type" value="Genomic_DNA"/>
</dbReference>
<evidence type="ECO:0000313" key="1">
    <source>
        <dbReference type="EMBL" id="MFC5667039.1"/>
    </source>
</evidence>